<proteinExistence type="predicted"/>
<sequence length="121" mass="13863">MNYRLRKRLLILALTQLLIIIISSLSKKGFSLLSYIDISFYVSSLLLLTFLLLYTINSGFYDVIGKSFNLAFSRGQNNRKFEDIPALSELITFNKSSLLFHGLANGLLMLISCCLYYFLRT</sequence>
<keyword evidence="1" id="KW-0812">Transmembrane</keyword>
<evidence type="ECO:0000313" key="3">
    <source>
        <dbReference type="Proteomes" id="UP000501868"/>
    </source>
</evidence>
<organism evidence="2 3">
    <name type="scientific">Priestia megaterium</name>
    <name type="common">Bacillus megaterium</name>
    <dbReference type="NCBI Taxonomy" id="1404"/>
    <lineage>
        <taxon>Bacteria</taxon>
        <taxon>Bacillati</taxon>
        <taxon>Bacillota</taxon>
        <taxon>Bacilli</taxon>
        <taxon>Bacillales</taxon>
        <taxon>Bacillaceae</taxon>
        <taxon>Priestia</taxon>
    </lineage>
</organism>
<accession>A0A6H1P1G2</accession>
<reference evidence="2 3" key="2">
    <citation type="submission" date="2020-04" db="EMBL/GenBank/DDBJ databases">
        <authorList>
            <person name="Fomenkov A."/>
            <person name="Anton B.P."/>
            <person name="Roberts R.J."/>
        </authorList>
    </citation>
    <scope>NUCLEOTIDE SEQUENCE [LARGE SCALE GENOMIC DNA]</scope>
    <source>
        <strain evidence="2 3">S2</strain>
    </source>
</reference>
<keyword evidence="1" id="KW-0472">Membrane</keyword>
<dbReference type="Proteomes" id="UP000501868">
    <property type="component" value="Chromosome"/>
</dbReference>
<dbReference type="EMBL" id="CP051128">
    <property type="protein sequence ID" value="QIZ07121.1"/>
    <property type="molecule type" value="Genomic_DNA"/>
</dbReference>
<protein>
    <submittedName>
        <fullName evidence="2">DUF3899 domain-containing protein</fullName>
    </submittedName>
</protein>
<dbReference type="AlphaFoldDB" id="A0A6H1P1G2"/>
<gene>
    <name evidence="2" type="ORF">HFZ78_10710</name>
</gene>
<reference evidence="2 3" key="1">
    <citation type="submission" date="2020-04" db="EMBL/GenBank/DDBJ databases">
        <title>Genome-Wide Identification of 5-Methylcytosine Sites in Bacterial Genomes By High-Throughput Sequencing of MspJI Restriction Fragments.</title>
        <authorList>
            <person name="Wu V."/>
        </authorList>
    </citation>
    <scope>NUCLEOTIDE SEQUENCE [LARGE SCALE GENOMIC DNA]</scope>
    <source>
        <strain evidence="2 3">S2</strain>
    </source>
</reference>
<keyword evidence="1" id="KW-1133">Transmembrane helix</keyword>
<evidence type="ECO:0000256" key="1">
    <source>
        <dbReference type="SAM" id="Phobius"/>
    </source>
</evidence>
<name>A0A6H1P1G2_PRIMG</name>
<feature type="transmembrane region" description="Helical" evidence="1">
    <location>
        <begin position="98"/>
        <end position="119"/>
    </location>
</feature>
<evidence type="ECO:0000313" key="2">
    <source>
        <dbReference type="EMBL" id="QIZ07121.1"/>
    </source>
</evidence>
<feature type="transmembrane region" description="Helical" evidence="1">
    <location>
        <begin position="40"/>
        <end position="64"/>
    </location>
</feature>